<gene>
    <name evidence="2" type="ORF">TTHERM_000069529</name>
</gene>
<evidence type="ECO:0000256" key="1">
    <source>
        <dbReference type="SAM" id="Phobius"/>
    </source>
</evidence>
<dbReference type="RefSeq" id="XP_012651008.1">
    <property type="nucleotide sequence ID" value="XM_012795554.1"/>
</dbReference>
<dbReference type="Proteomes" id="UP000009168">
    <property type="component" value="Unassembled WGS sequence"/>
</dbReference>
<keyword evidence="1 2" id="KW-0812">Transmembrane</keyword>
<dbReference type="EMBL" id="GG662853">
    <property type="protein sequence ID" value="EWS76457.1"/>
    <property type="molecule type" value="Genomic_DNA"/>
</dbReference>
<keyword evidence="1" id="KW-0472">Membrane</keyword>
<dbReference type="GeneID" id="24437086"/>
<proteinExistence type="predicted"/>
<evidence type="ECO:0000313" key="2">
    <source>
        <dbReference type="EMBL" id="EWS76457.1"/>
    </source>
</evidence>
<protein>
    <submittedName>
        <fullName evidence="2">Transmembrane protein, putative</fullName>
    </submittedName>
</protein>
<dbReference type="AlphaFoldDB" id="W7XF79"/>
<feature type="transmembrane region" description="Helical" evidence="1">
    <location>
        <begin position="135"/>
        <end position="155"/>
    </location>
</feature>
<keyword evidence="3" id="KW-1185">Reference proteome</keyword>
<accession>W7XF79</accession>
<organism evidence="2 3">
    <name type="scientific">Tetrahymena thermophila (strain SB210)</name>
    <dbReference type="NCBI Taxonomy" id="312017"/>
    <lineage>
        <taxon>Eukaryota</taxon>
        <taxon>Sar</taxon>
        <taxon>Alveolata</taxon>
        <taxon>Ciliophora</taxon>
        <taxon>Intramacronucleata</taxon>
        <taxon>Oligohymenophorea</taxon>
        <taxon>Hymenostomatida</taxon>
        <taxon>Tetrahymenina</taxon>
        <taxon>Tetrahymenidae</taxon>
        <taxon>Tetrahymena</taxon>
    </lineage>
</organism>
<keyword evidence="1" id="KW-1133">Transmembrane helix</keyword>
<reference evidence="3" key="1">
    <citation type="journal article" date="2006" name="PLoS Biol.">
        <title>Macronuclear genome sequence of the ciliate Tetrahymena thermophila, a model eukaryote.</title>
        <authorList>
            <person name="Eisen J.A."/>
            <person name="Coyne R.S."/>
            <person name="Wu M."/>
            <person name="Wu D."/>
            <person name="Thiagarajan M."/>
            <person name="Wortman J.R."/>
            <person name="Badger J.H."/>
            <person name="Ren Q."/>
            <person name="Amedeo P."/>
            <person name="Jones K.M."/>
            <person name="Tallon L.J."/>
            <person name="Delcher A.L."/>
            <person name="Salzberg S.L."/>
            <person name="Silva J.C."/>
            <person name="Haas B.J."/>
            <person name="Majoros W.H."/>
            <person name="Farzad M."/>
            <person name="Carlton J.M."/>
            <person name="Smith R.K. Jr."/>
            <person name="Garg J."/>
            <person name="Pearlman R.E."/>
            <person name="Karrer K.M."/>
            <person name="Sun L."/>
            <person name="Manning G."/>
            <person name="Elde N.C."/>
            <person name="Turkewitz A.P."/>
            <person name="Asai D.J."/>
            <person name="Wilkes D.E."/>
            <person name="Wang Y."/>
            <person name="Cai H."/>
            <person name="Collins K."/>
            <person name="Stewart B.A."/>
            <person name="Lee S.R."/>
            <person name="Wilamowska K."/>
            <person name="Weinberg Z."/>
            <person name="Ruzzo W.L."/>
            <person name="Wloga D."/>
            <person name="Gaertig J."/>
            <person name="Frankel J."/>
            <person name="Tsao C.-C."/>
            <person name="Gorovsky M.A."/>
            <person name="Keeling P.J."/>
            <person name="Waller R.F."/>
            <person name="Patron N.J."/>
            <person name="Cherry J.M."/>
            <person name="Stover N.A."/>
            <person name="Krieger C.J."/>
            <person name="del Toro C."/>
            <person name="Ryder H.F."/>
            <person name="Williamson S.C."/>
            <person name="Barbeau R.A."/>
            <person name="Hamilton E.P."/>
            <person name="Orias E."/>
        </authorList>
    </citation>
    <scope>NUCLEOTIDE SEQUENCE [LARGE SCALE GENOMIC DNA]</scope>
    <source>
        <strain evidence="3">SB210</strain>
    </source>
</reference>
<evidence type="ECO:0000313" key="3">
    <source>
        <dbReference type="Proteomes" id="UP000009168"/>
    </source>
</evidence>
<sequence length="194" mass="22616">MDKSYKDLIFDVLQNDVCEQQNSQIHFQNNLYFSYQLQSICKDPETKNILQNGVIGVINQYIHYGISLEEYIVANKFTNSQISQQQMLSILNSSIHIELITKGFLAPINSISTVINLFNYAFQDRSSIYLTAFKIYFLILLPFLTLITFLVIVVYTKNTQNDIVDINFTLTLIPYDKLLDENTINMLKQLRKYK</sequence>
<dbReference type="KEGG" id="tet:TTHERM_000069529"/>
<dbReference type="InParanoid" id="W7XF79"/>
<name>W7XF79_TETTS</name>